<evidence type="ECO:0000313" key="1">
    <source>
        <dbReference type="EMBL" id="CAH3144468.1"/>
    </source>
</evidence>
<organism evidence="1 2">
    <name type="scientific">Porites lobata</name>
    <dbReference type="NCBI Taxonomy" id="104759"/>
    <lineage>
        <taxon>Eukaryota</taxon>
        <taxon>Metazoa</taxon>
        <taxon>Cnidaria</taxon>
        <taxon>Anthozoa</taxon>
        <taxon>Hexacorallia</taxon>
        <taxon>Scleractinia</taxon>
        <taxon>Fungiina</taxon>
        <taxon>Poritidae</taxon>
        <taxon>Porites</taxon>
    </lineage>
</organism>
<gene>
    <name evidence="1" type="ORF">PLOB_00043984</name>
</gene>
<accession>A0ABN8PLM9</accession>
<dbReference type="Gene3D" id="3.80.10.10">
    <property type="entry name" value="Ribonuclease Inhibitor"/>
    <property type="match status" value="1"/>
</dbReference>
<proteinExistence type="predicted"/>
<dbReference type="InterPro" id="IPR032675">
    <property type="entry name" value="LRR_dom_sf"/>
</dbReference>
<dbReference type="EMBL" id="CALNXK010000073">
    <property type="protein sequence ID" value="CAH3144468.1"/>
    <property type="molecule type" value="Genomic_DNA"/>
</dbReference>
<name>A0ABN8PLM9_9CNID</name>
<evidence type="ECO:0000313" key="2">
    <source>
        <dbReference type="Proteomes" id="UP001159405"/>
    </source>
</evidence>
<keyword evidence="2" id="KW-1185">Reference proteome</keyword>
<protein>
    <submittedName>
        <fullName evidence="1">Uncharacterized protein</fullName>
    </submittedName>
</protein>
<dbReference type="Proteomes" id="UP001159405">
    <property type="component" value="Unassembled WGS sequence"/>
</dbReference>
<dbReference type="SUPFAM" id="SSF52047">
    <property type="entry name" value="RNI-like"/>
    <property type="match status" value="1"/>
</dbReference>
<reference evidence="1 2" key="1">
    <citation type="submission" date="2022-05" db="EMBL/GenBank/DDBJ databases">
        <authorList>
            <consortium name="Genoscope - CEA"/>
            <person name="William W."/>
        </authorList>
    </citation>
    <scope>NUCLEOTIDE SEQUENCE [LARGE SCALE GENOMIC DNA]</scope>
</reference>
<comment type="caution">
    <text evidence="1">The sequence shown here is derived from an EMBL/GenBank/DDBJ whole genome shotgun (WGS) entry which is preliminary data.</text>
</comment>
<sequence length="117" mass="12976">MLGVKQLVKSCPNLTHLDLSDAFNLTGKSLEQILKLGKLVKLSLSRCYSIAPAAFSLCSQSKSLKSLEIFGFLNTEGIEVLKKELPRININKSLFSSIARPVGSLYFGRIWDIQCKD</sequence>